<dbReference type="RefSeq" id="XP_018255926.1">
    <property type="nucleotide sequence ID" value="XM_018402473.1"/>
</dbReference>
<organism evidence="1 2">
    <name type="scientific">Fusarium oxysporum f. sp. lycopersici (strain 4287 / CBS 123668 / FGSC 9935 / NRRL 34936)</name>
    <name type="common">Fusarium vascular wilt of tomato</name>
    <dbReference type="NCBI Taxonomy" id="426428"/>
    <lineage>
        <taxon>Eukaryota</taxon>
        <taxon>Fungi</taxon>
        <taxon>Dikarya</taxon>
        <taxon>Ascomycota</taxon>
        <taxon>Pezizomycotina</taxon>
        <taxon>Sordariomycetes</taxon>
        <taxon>Hypocreomycetidae</taxon>
        <taxon>Hypocreales</taxon>
        <taxon>Nectriaceae</taxon>
        <taxon>Fusarium</taxon>
        <taxon>Fusarium oxysporum species complex</taxon>
    </lineage>
</organism>
<dbReference type="EMBL" id="DS231723">
    <property type="protein sequence ID" value="KNB17881.1"/>
    <property type="molecule type" value="Genomic_DNA"/>
</dbReference>
<dbReference type="GeneID" id="28962794"/>
<proteinExistence type="predicted"/>
<reference evidence="1" key="2">
    <citation type="journal article" date="2010" name="Nature">
        <title>Comparative genomics reveals mobile pathogenicity chromosomes in Fusarium.</title>
        <authorList>
            <person name="Ma L.J."/>
            <person name="van der Does H.C."/>
            <person name="Borkovich K.A."/>
            <person name="Coleman J.J."/>
            <person name="Daboussi M.J."/>
            <person name="Di Pietro A."/>
            <person name="Dufresne M."/>
            <person name="Freitag M."/>
            <person name="Grabherr M."/>
            <person name="Henrissat B."/>
            <person name="Houterman P.M."/>
            <person name="Kang S."/>
            <person name="Shim W.B."/>
            <person name="Woloshuk C."/>
            <person name="Xie X."/>
            <person name="Xu J.R."/>
            <person name="Antoniw J."/>
            <person name="Baker S.E."/>
            <person name="Bluhm B.H."/>
            <person name="Breakspear A."/>
            <person name="Brown D.W."/>
            <person name="Butchko R.A."/>
            <person name="Chapman S."/>
            <person name="Coulson R."/>
            <person name="Coutinho P.M."/>
            <person name="Danchin E.G."/>
            <person name="Diener A."/>
            <person name="Gale L.R."/>
            <person name="Gardiner D.M."/>
            <person name="Goff S."/>
            <person name="Hammond-Kosack K.E."/>
            <person name="Hilburn K."/>
            <person name="Hua-Van A."/>
            <person name="Jonkers W."/>
            <person name="Kazan K."/>
            <person name="Kodira C.D."/>
            <person name="Koehrsen M."/>
            <person name="Kumar L."/>
            <person name="Lee Y.H."/>
            <person name="Li L."/>
            <person name="Manners J.M."/>
            <person name="Miranda-Saavedra D."/>
            <person name="Mukherjee M."/>
            <person name="Park G."/>
            <person name="Park J."/>
            <person name="Park S.Y."/>
            <person name="Proctor R.H."/>
            <person name="Regev A."/>
            <person name="Ruiz-Roldan M.C."/>
            <person name="Sain D."/>
            <person name="Sakthikumar S."/>
            <person name="Sykes S."/>
            <person name="Schwartz D.C."/>
            <person name="Turgeon B.G."/>
            <person name="Wapinski I."/>
            <person name="Yoder O."/>
            <person name="Young S."/>
            <person name="Zeng Q."/>
            <person name="Zhou S."/>
            <person name="Galagan J."/>
            <person name="Cuomo C.A."/>
            <person name="Kistler H.C."/>
            <person name="Rep M."/>
        </authorList>
    </citation>
    <scope>NUCLEOTIDE SEQUENCE [LARGE SCALE GENOMIC DNA]</scope>
    <source>
        <strain evidence="1">4287</strain>
    </source>
</reference>
<dbReference type="Proteomes" id="UP000009097">
    <property type="component" value="Unassembled WGS sequence"/>
</dbReference>
<name>A0A0J9W526_FUSO4</name>
<dbReference type="AlphaFoldDB" id="A0A0J9W526"/>
<reference evidence="1" key="1">
    <citation type="submission" date="2007-04" db="EMBL/GenBank/DDBJ databases">
        <authorList>
            <consortium name="The Broad Institute Genome Sequencing Platform"/>
            <person name="Birren B."/>
            <person name="Lander E."/>
            <person name="Galagan J."/>
            <person name="Nusbaum C."/>
            <person name="Devon K."/>
            <person name="Ma L.-J."/>
            <person name="Jaffe D."/>
            <person name="Butler J."/>
            <person name="Alvarez P."/>
            <person name="Gnerre S."/>
            <person name="Grabherr M."/>
            <person name="Kleber M."/>
            <person name="Mauceli E."/>
            <person name="Brockman W."/>
            <person name="MacCallum I.A."/>
            <person name="Young S."/>
            <person name="LaButti K."/>
            <person name="DeCaprio D."/>
            <person name="Crawford M."/>
            <person name="Koehrsen M."/>
            <person name="Engels R."/>
            <person name="Montgomery P."/>
            <person name="Pearson M."/>
            <person name="Howarth C."/>
            <person name="Larson L."/>
            <person name="White J."/>
            <person name="O'Leary S."/>
            <person name="Kodira C."/>
            <person name="Zeng Q."/>
            <person name="Yandava C."/>
            <person name="Alvarado L."/>
            <person name="Kistler C."/>
            <person name="Shim W.-B."/>
            <person name="Kang S."/>
            <person name="Woloshuk C."/>
        </authorList>
    </citation>
    <scope>NUCLEOTIDE SEQUENCE</scope>
    <source>
        <strain evidence="1">4287</strain>
    </source>
</reference>
<dbReference type="VEuPathDB" id="FungiDB:FOXG_22088"/>
<evidence type="ECO:0000313" key="1">
    <source>
        <dbReference type="EMBL" id="KNB17881.1"/>
    </source>
</evidence>
<dbReference type="KEGG" id="fox:FOXG_22088"/>
<accession>A0A0J9W526</accession>
<sequence length="143" mass="16266">MLRWWADRPVTSQPRNALQLMIAHSFPSYRIARLHLLFCDKCHCTPDGPVHQLRGQLPATKSLCAYRRACVQVCFSYPTKRAVVAAAGQASRFQAFDRVYIKTENGNTPRLFSLFPKSFRNCPNRLAMQRVLGQLAPSRNSSL</sequence>
<protein>
    <submittedName>
        <fullName evidence="1">Uncharacterized protein</fullName>
    </submittedName>
</protein>
<gene>
    <name evidence="1" type="ORF">FOXG_22088</name>
</gene>
<evidence type="ECO:0000313" key="2">
    <source>
        <dbReference type="Proteomes" id="UP000009097"/>
    </source>
</evidence>